<feature type="transmembrane region" description="Helical" evidence="1">
    <location>
        <begin position="54"/>
        <end position="73"/>
    </location>
</feature>
<dbReference type="EnsemblPlants" id="OBART12G19750.1">
    <property type="protein sequence ID" value="OBART12G19750.1"/>
    <property type="gene ID" value="OBART12G19750"/>
</dbReference>
<keyword evidence="1" id="KW-0472">Membrane</keyword>
<name>A0A0D3HX26_9ORYZ</name>
<feature type="transmembrane region" description="Helical" evidence="1">
    <location>
        <begin position="94"/>
        <end position="112"/>
    </location>
</feature>
<sequence length="115" mass="12682">MADGEDLFVGDDVVVHAAVAPPPAIGDDDDDYGMLNYRPADCDDGDGDGGGFAVYEPMIIVFTVVVYLAVWLYGLSKLLPYVRARLHLLRLPDYYCIYAHLFWSGLIGLIISPRD</sequence>
<dbReference type="Proteomes" id="UP000026960">
    <property type="component" value="Chromosome 12"/>
</dbReference>
<evidence type="ECO:0000256" key="1">
    <source>
        <dbReference type="SAM" id="Phobius"/>
    </source>
</evidence>
<evidence type="ECO:0000313" key="2">
    <source>
        <dbReference type="EnsemblPlants" id="OBART12G19750.1"/>
    </source>
</evidence>
<organism evidence="2">
    <name type="scientific">Oryza barthii</name>
    <dbReference type="NCBI Taxonomy" id="65489"/>
    <lineage>
        <taxon>Eukaryota</taxon>
        <taxon>Viridiplantae</taxon>
        <taxon>Streptophyta</taxon>
        <taxon>Embryophyta</taxon>
        <taxon>Tracheophyta</taxon>
        <taxon>Spermatophyta</taxon>
        <taxon>Magnoliopsida</taxon>
        <taxon>Liliopsida</taxon>
        <taxon>Poales</taxon>
        <taxon>Poaceae</taxon>
        <taxon>BOP clade</taxon>
        <taxon>Oryzoideae</taxon>
        <taxon>Oryzeae</taxon>
        <taxon>Oryzinae</taxon>
        <taxon>Oryza</taxon>
    </lineage>
</organism>
<protein>
    <submittedName>
        <fullName evidence="2">Uncharacterized protein</fullName>
    </submittedName>
</protein>
<keyword evidence="1" id="KW-0812">Transmembrane</keyword>
<dbReference type="Gramene" id="OBART12G19750.1">
    <property type="protein sequence ID" value="OBART12G19750.1"/>
    <property type="gene ID" value="OBART12G19750"/>
</dbReference>
<reference evidence="2" key="1">
    <citation type="journal article" date="2009" name="Rice">
        <title>De Novo Next Generation Sequencing of Plant Genomes.</title>
        <authorList>
            <person name="Rounsley S."/>
            <person name="Marri P.R."/>
            <person name="Yu Y."/>
            <person name="He R."/>
            <person name="Sisneros N."/>
            <person name="Goicoechea J.L."/>
            <person name="Lee S.J."/>
            <person name="Angelova A."/>
            <person name="Kudrna D."/>
            <person name="Luo M."/>
            <person name="Affourtit J."/>
            <person name="Desany B."/>
            <person name="Knight J."/>
            <person name="Niazi F."/>
            <person name="Egholm M."/>
            <person name="Wing R.A."/>
        </authorList>
    </citation>
    <scope>NUCLEOTIDE SEQUENCE [LARGE SCALE GENOMIC DNA]</scope>
    <source>
        <strain evidence="2">cv. IRGC 105608</strain>
    </source>
</reference>
<keyword evidence="1" id="KW-1133">Transmembrane helix</keyword>
<keyword evidence="3" id="KW-1185">Reference proteome</keyword>
<accession>A0A0D3HX26</accession>
<dbReference type="PaxDb" id="65489-OBART12G19750.1"/>
<reference evidence="2" key="2">
    <citation type="submission" date="2015-03" db="UniProtKB">
        <authorList>
            <consortium name="EnsemblPlants"/>
        </authorList>
    </citation>
    <scope>IDENTIFICATION</scope>
</reference>
<evidence type="ECO:0000313" key="3">
    <source>
        <dbReference type="Proteomes" id="UP000026960"/>
    </source>
</evidence>
<dbReference type="HOGENOM" id="CLU_2125033_0_0_1"/>
<dbReference type="AlphaFoldDB" id="A0A0D3HX26"/>
<proteinExistence type="predicted"/>